<keyword evidence="1" id="KW-1185">Reference proteome</keyword>
<dbReference type="GO" id="GO:0006366">
    <property type="term" value="P:transcription by RNA polymerase II"/>
    <property type="evidence" value="ECO:0007669"/>
    <property type="project" value="InterPro"/>
</dbReference>
<evidence type="ECO:0000313" key="1">
    <source>
        <dbReference type="Proteomes" id="UP001652582"/>
    </source>
</evidence>
<dbReference type="InterPro" id="IPR029138">
    <property type="entry name" value="SNAPC5"/>
</dbReference>
<dbReference type="OrthoDB" id="8115220at2759"/>
<name>A0A6J1P831_BICAN</name>
<dbReference type="RefSeq" id="XP_023954005.1">
    <property type="nucleotide sequence ID" value="XM_024098237.1"/>
</dbReference>
<evidence type="ECO:0000313" key="2">
    <source>
        <dbReference type="RefSeq" id="XP_023954005.1"/>
    </source>
</evidence>
<sequence length="156" mass="18161">MTFKSDPRNRMSEEFQLLAEEKWIIETLNKLKQQRNSLQIERLQLESLKAKFRPSSILTKPSVPQVSVPEQPAPSKSAVNIVQIVTIKPADNIATVEKRLDDETCNDEELNLVVTNPIFNRHQNTDFNIEEDEEEEFDNTDFYIDMNMFMNGELED</sequence>
<dbReference type="Pfam" id="PF15497">
    <property type="entry name" value="SNAPC5"/>
    <property type="match status" value="1"/>
</dbReference>
<dbReference type="AlphaFoldDB" id="A0A6J1P831"/>
<dbReference type="GO" id="GO:0005634">
    <property type="term" value="C:nucleus"/>
    <property type="evidence" value="ECO:0007669"/>
    <property type="project" value="InterPro"/>
</dbReference>
<protein>
    <submittedName>
        <fullName evidence="2 3">Uncharacterized protein LOC112057716</fullName>
    </submittedName>
</protein>
<evidence type="ECO:0000313" key="3">
    <source>
        <dbReference type="RefSeq" id="XP_052744381.1"/>
    </source>
</evidence>
<dbReference type="GO" id="GO:0006384">
    <property type="term" value="P:transcription initiation at RNA polymerase III promoter"/>
    <property type="evidence" value="ECO:0007669"/>
    <property type="project" value="InterPro"/>
</dbReference>
<dbReference type="Proteomes" id="UP001652582">
    <property type="component" value="Chromosome 22"/>
</dbReference>
<accession>A0A6J1P831</accession>
<organism evidence="1 2">
    <name type="scientific">Bicyclus anynana</name>
    <name type="common">Squinting bush brown butterfly</name>
    <dbReference type="NCBI Taxonomy" id="110368"/>
    <lineage>
        <taxon>Eukaryota</taxon>
        <taxon>Metazoa</taxon>
        <taxon>Ecdysozoa</taxon>
        <taxon>Arthropoda</taxon>
        <taxon>Hexapoda</taxon>
        <taxon>Insecta</taxon>
        <taxon>Pterygota</taxon>
        <taxon>Neoptera</taxon>
        <taxon>Endopterygota</taxon>
        <taxon>Lepidoptera</taxon>
        <taxon>Glossata</taxon>
        <taxon>Ditrysia</taxon>
        <taxon>Papilionoidea</taxon>
        <taxon>Nymphalidae</taxon>
        <taxon>Satyrinae</taxon>
        <taxon>Satyrini</taxon>
        <taxon>Mycalesina</taxon>
        <taxon>Bicyclus</taxon>
    </lineage>
</organism>
<gene>
    <name evidence="2 3" type="primary">LOC112057716</name>
</gene>
<dbReference type="GeneID" id="112057716"/>
<reference evidence="2" key="1">
    <citation type="submission" date="2025-04" db="UniProtKB">
        <authorList>
            <consortium name="RefSeq"/>
        </authorList>
    </citation>
    <scope>IDENTIFICATION</scope>
</reference>
<dbReference type="KEGG" id="bany:112057716"/>
<dbReference type="RefSeq" id="XP_052744381.1">
    <property type="nucleotide sequence ID" value="XM_052888421.1"/>
</dbReference>
<proteinExistence type="predicted"/>